<dbReference type="InterPro" id="IPR013435">
    <property type="entry name" value="Mobile_mystery_prot_A"/>
</dbReference>
<dbReference type="SUPFAM" id="SSF47413">
    <property type="entry name" value="lambda repressor-like DNA-binding domains"/>
    <property type="match status" value="1"/>
</dbReference>
<dbReference type="CDD" id="cd00093">
    <property type="entry name" value="HTH_XRE"/>
    <property type="match status" value="1"/>
</dbReference>
<dbReference type="SMART" id="SM00530">
    <property type="entry name" value="HTH_XRE"/>
    <property type="match status" value="1"/>
</dbReference>
<protein>
    <submittedName>
        <fullName evidence="2">Mobile mystery protein A</fullName>
    </submittedName>
</protein>
<sequence length="169" mass="19129">MTSVKNSISVAEIAKRQVADKLDSMRTIKTPKKPKAGWIRTIRSVLGMSGAQLGHRLGLSRNQVSILERKEAEGTITLRQLSELADGLNAEVVYMVIPKQPIDEFIENRAYELALSRMRQINQTMYLESQALNEEQQNRLIIELATQLKQQGGRALWKEGIKKEQKIGE</sequence>
<evidence type="ECO:0000313" key="2">
    <source>
        <dbReference type="EMBL" id="QUN06923.1"/>
    </source>
</evidence>
<keyword evidence="3" id="KW-1185">Reference proteome</keyword>
<dbReference type="PROSITE" id="PS50943">
    <property type="entry name" value="HTH_CROC1"/>
    <property type="match status" value="1"/>
</dbReference>
<organism evidence="2 3">
    <name type="scientific">Shewanella yunxiaonensis</name>
    <dbReference type="NCBI Taxonomy" id="2829809"/>
    <lineage>
        <taxon>Bacteria</taxon>
        <taxon>Pseudomonadati</taxon>
        <taxon>Pseudomonadota</taxon>
        <taxon>Gammaproteobacteria</taxon>
        <taxon>Alteromonadales</taxon>
        <taxon>Shewanellaceae</taxon>
        <taxon>Shewanella</taxon>
    </lineage>
</organism>
<dbReference type="Proteomes" id="UP000679575">
    <property type="component" value="Chromosome"/>
</dbReference>
<dbReference type="EMBL" id="CP073587">
    <property type="protein sequence ID" value="QUN06923.1"/>
    <property type="molecule type" value="Genomic_DNA"/>
</dbReference>
<dbReference type="Gene3D" id="1.10.260.40">
    <property type="entry name" value="lambda repressor-like DNA-binding domains"/>
    <property type="match status" value="1"/>
</dbReference>
<evidence type="ECO:0000259" key="1">
    <source>
        <dbReference type="PROSITE" id="PS50943"/>
    </source>
</evidence>
<dbReference type="InterPro" id="IPR001387">
    <property type="entry name" value="Cro/C1-type_HTH"/>
</dbReference>
<name>A0ABX7YWR9_9GAMM</name>
<feature type="domain" description="HTH cro/C1-type" evidence="1">
    <location>
        <begin position="39"/>
        <end position="95"/>
    </location>
</feature>
<gene>
    <name evidence="2" type="ORF">KDN34_05625</name>
</gene>
<dbReference type="InterPro" id="IPR010982">
    <property type="entry name" value="Lambda_DNA-bd_dom_sf"/>
</dbReference>
<accession>A0ABX7YWR9</accession>
<dbReference type="NCBIfam" id="TIGR02612">
    <property type="entry name" value="mob_myst_A"/>
    <property type="match status" value="1"/>
</dbReference>
<reference evidence="2 3" key="1">
    <citation type="submission" date="2021-04" db="EMBL/GenBank/DDBJ databases">
        <title>Novel species identification of genus Shewanella.</title>
        <authorList>
            <person name="Liu G."/>
        </authorList>
    </citation>
    <scope>NUCLEOTIDE SEQUENCE [LARGE SCALE GENOMIC DNA]</scope>
    <source>
        <strain evidence="2 3">FJAT-54481</strain>
    </source>
</reference>
<dbReference type="RefSeq" id="WP_212595928.1">
    <property type="nucleotide sequence ID" value="NZ_CP073587.1"/>
</dbReference>
<proteinExistence type="predicted"/>
<evidence type="ECO:0000313" key="3">
    <source>
        <dbReference type="Proteomes" id="UP000679575"/>
    </source>
</evidence>